<name>A0A3B0PVY7_9BACT</name>
<accession>A0A3B0PVY7</accession>
<sequence>MIFTISNALPALAGSLLVKNVPMIPAFHAMYKTKMFNPKKIKVDKASLNVVRIGADITAGSFLNLIAKSGIIVPKNLAKITTNHNESELAKIINESETQSFLFGSSKASLLNTGIA</sequence>
<keyword evidence="2" id="KW-1185">Reference proteome</keyword>
<proteinExistence type="predicted"/>
<reference evidence="2" key="1">
    <citation type="submission" date="2018-06" db="EMBL/GenBank/DDBJ databases">
        <authorList>
            <consortium name="Pathogen Informatics"/>
        </authorList>
    </citation>
    <scope>NUCLEOTIDE SEQUENCE [LARGE SCALE GENOMIC DNA]</scope>
    <source>
        <strain evidence="2">NCTC10132</strain>
    </source>
</reference>
<dbReference type="KEGG" id="medw:NCTC10132_00819"/>
<protein>
    <submittedName>
        <fullName evidence="1">Uncharacterized protein</fullName>
    </submittedName>
</protein>
<dbReference type="Proteomes" id="UP000257559">
    <property type="component" value="Chromosome"/>
</dbReference>
<evidence type="ECO:0000313" key="2">
    <source>
        <dbReference type="Proteomes" id="UP000257559"/>
    </source>
</evidence>
<evidence type="ECO:0000313" key="1">
    <source>
        <dbReference type="EMBL" id="SYV97454.1"/>
    </source>
</evidence>
<gene>
    <name evidence="1" type="primary">MCYN0455</name>
    <name evidence="1" type="ORF">NCTC10132_00819</name>
</gene>
<dbReference type="AlphaFoldDB" id="A0A3B0PVY7"/>
<organism evidence="1 2">
    <name type="scientific">Mycoplasmopsis edwardii</name>
    <dbReference type="NCBI Taxonomy" id="53558"/>
    <lineage>
        <taxon>Bacteria</taxon>
        <taxon>Bacillati</taxon>
        <taxon>Mycoplasmatota</taxon>
        <taxon>Mycoplasmoidales</taxon>
        <taxon>Metamycoplasmataceae</taxon>
        <taxon>Mycoplasmopsis</taxon>
    </lineage>
</organism>
<dbReference type="EMBL" id="LS991951">
    <property type="protein sequence ID" value="SYV97454.1"/>
    <property type="molecule type" value="Genomic_DNA"/>
</dbReference>